<reference evidence="5" key="1">
    <citation type="submission" date="2020-12" db="EMBL/GenBank/DDBJ databases">
        <title>Draft genome sequence of Enterobacter spp., Lelliottia spp. and Serratia spp. isolated from drinking water reservoirs and lakes.</title>
        <authorList>
            <person name="Reitter C."/>
            <person name="Neuhaus K."/>
            <person name="Huegler M."/>
        </authorList>
    </citation>
    <scope>NUCLEOTIDE SEQUENCE</scope>
    <source>
        <strain evidence="5">TZW15</strain>
    </source>
</reference>
<dbReference type="InterPro" id="IPR025743">
    <property type="entry name" value="TssM1_N"/>
</dbReference>
<comment type="caution">
    <text evidence="5">The sequence shown here is derived from an EMBL/GenBank/DDBJ whole genome shotgun (WGS) entry which is preliminary data.</text>
</comment>
<gene>
    <name evidence="5" type="primary">tssM</name>
    <name evidence="5" type="ORF">I7V27_06175</name>
</gene>
<feature type="transmembrane region" description="Helical" evidence="1">
    <location>
        <begin position="12"/>
        <end position="32"/>
    </location>
</feature>
<dbReference type="Pfam" id="PF06744">
    <property type="entry name" value="IcmF_C"/>
    <property type="match status" value="1"/>
</dbReference>
<evidence type="ECO:0000256" key="1">
    <source>
        <dbReference type="SAM" id="Phobius"/>
    </source>
</evidence>
<dbReference type="InterPro" id="IPR053156">
    <property type="entry name" value="T6SS_TssM-like"/>
</dbReference>
<keyword evidence="1" id="KW-0472">Membrane</keyword>
<dbReference type="AlphaFoldDB" id="A0AAP2ACH2"/>
<feature type="transmembrane region" description="Helical" evidence="1">
    <location>
        <begin position="70"/>
        <end position="90"/>
    </location>
</feature>
<dbReference type="InterPro" id="IPR009612">
    <property type="entry name" value="IcmF-rel"/>
</dbReference>
<feature type="domain" description="Type VI secretion system component TssM1 N-terminal" evidence="4">
    <location>
        <begin position="254"/>
        <end position="532"/>
    </location>
</feature>
<dbReference type="SUPFAM" id="SSF52540">
    <property type="entry name" value="P-loop containing nucleoside triphosphate hydrolases"/>
    <property type="match status" value="1"/>
</dbReference>
<evidence type="ECO:0000313" key="5">
    <source>
        <dbReference type="EMBL" id="MBL5934046.1"/>
    </source>
</evidence>
<evidence type="ECO:0000259" key="2">
    <source>
        <dbReference type="Pfam" id="PF06744"/>
    </source>
</evidence>
<keyword evidence="1" id="KW-1133">Transmembrane helix</keyword>
<feature type="domain" description="Type VI secretion system IcmF C-terminal" evidence="2">
    <location>
        <begin position="1145"/>
        <end position="1247"/>
    </location>
</feature>
<feature type="domain" description="IcmF-related" evidence="3">
    <location>
        <begin position="584"/>
        <end position="896"/>
    </location>
</feature>
<sequence>MFYLSRLFSGHSLRFLLLLAAAILLAAGIWYLGPFTGFGTTRPLASVSARLLCIVAVVFCLARLWWRIPLFLLIALTASVIVWVIGPWLLAGKSYPLASVTVRLAIVLAIWLLALLYAAWLFMLAALADPTLLTRFSFHKHHESTPENFEAIGRKIRHAEAMTNKARTQWRRWWTALLPGYLPETMPWYVMLGSEGAGKTSLIVTSGQDFPLPEQLNRTERENSPTSNCECWFGNNALFLDTAGKYLSEDDSADNEWQYLLKALHKSRTREGINGAIMAVSCTEILQGGSKDILTLATRIRTRLDELRQTLGIHFPVYVVITQLDRLKGFEPWFRSLTQDMRDQVWGVTFPWGEMIHTGTPDLQAKISEELALLQQRLAGSIHPRQQEEYVLSDRKEMYAFPLDFQLLCTALSDFLQQAFFSSRYDETQFCASFRGVYFTSACQTADSLLVNNTSVVTRWRNYFSPSAKEASICCAEKIIQTEAPHARMVWSKHYFLKQLFADVIVGDATLVARNFAEEARYRLRRVMGHVLLIMLAAVLINGFHSSYSNNQRYLDVVSAATRTLESKVVALKQLPSDMMLPKILNMARQLPDFGDLNVQAPPVNYRYGLYTGTAVTTHAERVYRFMLRSFFLPAIQHQATVSLIAALQSQDNEQTYDALKIYLGIYGQGDADKKALIQAITEQWDIADKLTAWEDSRIFVFHLQALMRYPEWLSQGDKMNDALIHQARTLLGQRSLNARLYQRVKSEELAQSMEPMTLERMTGDLSEKILTVKDEALAQDGIPGFFTKAGYLSLIKKKFLYRIMQLAREDEWIMGLHPNAVISPLETRDGVLRLYLREYAEYWNRFLDSIQLITLDGTASASASPLSSDIYVLRILASSGSPLIQLAQQAVEQTTLVAKDKTLSDVLESTVANNYRLTGQAKKWNDLGDYTLQKLTQREVDDRFRALREFVGGNTGAQGSAGAMADMSGSQMNKLTAMLSELYTLFVVTNNSISQGDTPIMPDTGTAMGIQAQTWPNPFRSIISPFLTAASEKVEIQALVSNSQNIDSNLGEICRSTLENRYPFADVAAEVNLQDFENFFARDGLVDSWFKQNLASKVDTSQSEWHYKGTTEAGNLAFFQQVAQIRSAFFASDSGKKMTMTPTLSVVNLDPAIVQLNVGINGNQYRYVHGPIIPWMFQWPASGSVSTLTISAMPTSRGNNSATALNGPWALFRWIEGATQKHLSENGELLLTRFINKRRVDFSLSGVSGNNQSYSDLLHNFHCPAQQ</sequence>
<dbReference type="PANTHER" id="PTHR36153:SF1">
    <property type="entry name" value="TYPE VI SECRETION SYSTEM COMPONENT TSSM1"/>
    <property type="match status" value="1"/>
</dbReference>
<evidence type="ECO:0000313" key="6">
    <source>
        <dbReference type="Proteomes" id="UP000653275"/>
    </source>
</evidence>
<dbReference type="InterPro" id="IPR027417">
    <property type="entry name" value="P-loop_NTPase"/>
</dbReference>
<evidence type="ECO:0000259" key="3">
    <source>
        <dbReference type="Pfam" id="PF06761"/>
    </source>
</evidence>
<proteinExistence type="predicted"/>
<evidence type="ECO:0000259" key="4">
    <source>
        <dbReference type="Pfam" id="PF14331"/>
    </source>
</evidence>
<keyword evidence="1" id="KW-0812">Transmembrane</keyword>
<protein>
    <submittedName>
        <fullName evidence="5">Type VI secretion system membrane subunit TssM</fullName>
    </submittedName>
</protein>
<feature type="transmembrane region" description="Helical" evidence="1">
    <location>
        <begin position="102"/>
        <end position="128"/>
    </location>
</feature>
<dbReference type="Proteomes" id="UP000653275">
    <property type="component" value="Unassembled WGS sequence"/>
</dbReference>
<dbReference type="RefSeq" id="WP_165500922.1">
    <property type="nucleotide sequence ID" value="NZ_JAENMR010000002.1"/>
</dbReference>
<dbReference type="Pfam" id="PF06761">
    <property type="entry name" value="IcmF-related"/>
    <property type="match status" value="1"/>
</dbReference>
<dbReference type="EMBL" id="JAENMS010000002">
    <property type="protein sequence ID" value="MBL5934046.1"/>
    <property type="molecule type" value="Genomic_DNA"/>
</dbReference>
<dbReference type="Pfam" id="PF14331">
    <property type="entry name" value="IcmF-related_N"/>
    <property type="match status" value="1"/>
</dbReference>
<feature type="transmembrane region" description="Helical" evidence="1">
    <location>
        <begin position="44"/>
        <end position="65"/>
    </location>
</feature>
<dbReference type="PANTHER" id="PTHR36153">
    <property type="entry name" value="INNER MEMBRANE PROTEIN-RELATED"/>
    <property type="match status" value="1"/>
</dbReference>
<dbReference type="NCBIfam" id="TIGR03348">
    <property type="entry name" value="VI_IcmF"/>
    <property type="match status" value="1"/>
</dbReference>
<name>A0AAP2ACH2_LELAM</name>
<dbReference type="InterPro" id="IPR010623">
    <property type="entry name" value="IcmF_C"/>
</dbReference>
<organism evidence="5 6">
    <name type="scientific">Lelliottia amnigena</name>
    <name type="common">Enterobacter amnigenus</name>
    <dbReference type="NCBI Taxonomy" id="61646"/>
    <lineage>
        <taxon>Bacteria</taxon>
        <taxon>Pseudomonadati</taxon>
        <taxon>Pseudomonadota</taxon>
        <taxon>Gammaproteobacteria</taxon>
        <taxon>Enterobacterales</taxon>
        <taxon>Enterobacteriaceae</taxon>
        <taxon>Lelliottia</taxon>
    </lineage>
</organism>
<dbReference type="InterPro" id="IPR017731">
    <property type="entry name" value="TssM1-like"/>
</dbReference>
<accession>A0AAP2ACH2</accession>